<proteinExistence type="predicted"/>
<keyword evidence="2" id="KW-1185">Reference proteome</keyword>
<dbReference type="EMBL" id="CAMPGE010017538">
    <property type="protein sequence ID" value="CAI2376008.1"/>
    <property type="molecule type" value="Genomic_DNA"/>
</dbReference>
<gene>
    <name evidence="1" type="ORF">ECRASSUSDP1_LOCUS17376</name>
</gene>
<reference evidence="1" key="1">
    <citation type="submission" date="2023-07" db="EMBL/GenBank/DDBJ databases">
        <authorList>
            <consortium name="AG Swart"/>
            <person name="Singh M."/>
            <person name="Singh A."/>
            <person name="Seah K."/>
            <person name="Emmerich C."/>
        </authorList>
    </citation>
    <scope>NUCLEOTIDE SEQUENCE</scope>
    <source>
        <strain evidence="1">DP1</strain>
    </source>
</reference>
<protein>
    <submittedName>
        <fullName evidence="1">Uncharacterized protein</fullName>
    </submittedName>
</protein>
<comment type="caution">
    <text evidence="1">The sequence shown here is derived from an EMBL/GenBank/DDBJ whole genome shotgun (WGS) entry which is preliminary data.</text>
</comment>
<evidence type="ECO:0000313" key="2">
    <source>
        <dbReference type="Proteomes" id="UP001295684"/>
    </source>
</evidence>
<name>A0AAD1XNM7_EUPCR</name>
<dbReference type="Proteomes" id="UP001295684">
    <property type="component" value="Unassembled WGS sequence"/>
</dbReference>
<dbReference type="AlphaFoldDB" id="A0AAD1XNM7"/>
<sequence>MTSTHAKQIRRSQMKRNKLKPFSSVIEADQMDQKCFQDIDMDEVKNFKISDFQYGNEIPDFLGFIDKKSSYWEVFYRKLMNNQEDKTLVDYINIQKDFKRQTNSDKRKSKLKNFLNRSQANAGFSSFAYPAHTPLLDSIKGFRT</sequence>
<accession>A0AAD1XNM7</accession>
<organism evidence="1 2">
    <name type="scientific">Euplotes crassus</name>
    <dbReference type="NCBI Taxonomy" id="5936"/>
    <lineage>
        <taxon>Eukaryota</taxon>
        <taxon>Sar</taxon>
        <taxon>Alveolata</taxon>
        <taxon>Ciliophora</taxon>
        <taxon>Intramacronucleata</taxon>
        <taxon>Spirotrichea</taxon>
        <taxon>Hypotrichia</taxon>
        <taxon>Euplotida</taxon>
        <taxon>Euplotidae</taxon>
        <taxon>Moneuplotes</taxon>
    </lineage>
</organism>
<evidence type="ECO:0000313" key="1">
    <source>
        <dbReference type="EMBL" id="CAI2376008.1"/>
    </source>
</evidence>